<dbReference type="Pfam" id="PF03551">
    <property type="entry name" value="PadR"/>
    <property type="match status" value="1"/>
</dbReference>
<evidence type="ECO:0000313" key="3">
    <source>
        <dbReference type="Proteomes" id="UP000095552"/>
    </source>
</evidence>
<dbReference type="SUPFAM" id="SSF46785">
    <property type="entry name" value="Winged helix' DNA-binding domain"/>
    <property type="match status" value="1"/>
</dbReference>
<feature type="domain" description="Transcription regulator PadR N-terminal" evidence="1">
    <location>
        <begin position="19"/>
        <end position="89"/>
    </location>
</feature>
<dbReference type="Proteomes" id="UP000095552">
    <property type="component" value="Unassembled WGS sequence"/>
</dbReference>
<dbReference type="InterPro" id="IPR005149">
    <property type="entry name" value="Tscrpt_reg_PadR_N"/>
</dbReference>
<accession>A0A1E5SL80</accession>
<dbReference type="OrthoDB" id="1524475at2"/>
<proteinExistence type="predicted"/>
<dbReference type="RefSeq" id="WP_069835343.1">
    <property type="nucleotide sequence ID" value="NZ_MDGQ01000005.1"/>
</dbReference>
<keyword evidence="3" id="KW-1185">Reference proteome</keyword>
<protein>
    <recommendedName>
        <fullName evidence="1">Transcription regulator PadR N-terminal domain-containing protein</fullName>
    </recommendedName>
</protein>
<dbReference type="EMBL" id="MDGQ01000005">
    <property type="protein sequence ID" value="OEJ99880.1"/>
    <property type="molecule type" value="Genomic_DNA"/>
</dbReference>
<dbReference type="InterPro" id="IPR036388">
    <property type="entry name" value="WH-like_DNA-bd_sf"/>
</dbReference>
<evidence type="ECO:0000313" key="2">
    <source>
        <dbReference type="EMBL" id="OEJ99880.1"/>
    </source>
</evidence>
<comment type="caution">
    <text evidence="2">The sequence shown here is derived from an EMBL/GenBank/DDBJ whole genome shotgun (WGS) entry which is preliminary data.</text>
</comment>
<organism evidence="2 3">
    <name type="scientific">Roseivirga misakiensis</name>
    <dbReference type="NCBI Taxonomy" id="1563681"/>
    <lineage>
        <taxon>Bacteria</taxon>
        <taxon>Pseudomonadati</taxon>
        <taxon>Bacteroidota</taxon>
        <taxon>Cytophagia</taxon>
        <taxon>Cytophagales</taxon>
        <taxon>Roseivirgaceae</taxon>
        <taxon>Roseivirga</taxon>
    </lineage>
</organism>
<name>A0A1E5SL80_9BACT</name>
<sequence length="112" mass="12807">MKKVTLGAFEEMVLLTVGVLQDNAYGVTIKAELEANMKKTISLGALYAALQRLEEKRWVNSRVGGITEERGGRRKQYFDITKEGVLALNEVRAMRNELFDRLPEHKVQWLNL</sequence>
<dbReference type="Gene3D" id="1.10.10.10">
    <property type="entry name" value="Winged helix-like DNA-binding domain superfamily/Winged helix DNA-binding domain"/>
    <property type="match status" value="1"/>
</dbReference>
<reference evidence="2 3" key="1">
    <citation type="submission" date="2016-08" db="EMBL/GenBank/DDBJ databases">
        <title>Draft genome of Fabibacter sp. strain SK-8.</title>
        <authorList>
            <person name="Wong S.-K."/>
            <person name="Hamasaki K."/>
            <person name="Yoshizawa S."/>
        </authorList>
    </citation>
    <scope>NUCLEOTIDE SEQUENCE [LARGE SCALE GENOMIC DNA]</scope>
    <source>
        <strain evidence="2 3">SK-8</strain>
    </source>
</reference>
<gene>
    <name evidence="2" type="ORF">BFP71_10045</name>
</gene>
<dbReference type="InterPro" id="IPR036390">
    <property type="entry name" value="WH_DNA-bd_sf"/>
</dbReference>
<evidence type="ECO:0000259" key="1">
    <source>
        <dbReference type="Pfam" id="PF03551"/>
    </source>
</evidence>
<dbReference type="AlphaFoldDB" id="A0A1E5SL80"/>